<dbReference type="InterPro" id="IPR044804">
    <property type="entry name" value="Ribosomal_eL20z-like"/>
</dbReference>
<gene>
    <name evidence="2" type="ORF">RIF29_40538</name>
</gene>
<dbReference type="Proteomes" id="UP001372338">
    <property type="component" value="Unassembled WGS sequence"/>
</dbReference>
<feature type="transmembrane region" description="Helical" evidence="1">
    <location>
        <begin position="134"/>
        <end position="153"/>
    </location>
</feature>
<keyword evidence="3" id="KW-1185">Reference proteome</keyword>
<keyword evidence="1" id="KW-0472">Membrane</keyword>
<dbReference type="PANTHER" id="PTHR46631:SF21">
    <property type="entry name" value="60S RIBOSOMAL PROTEIN L18A-LIKE PROTEIN"/>
    <property type="match status" value="1"/>
</dbReference>
<feature type="transmembrane region" description="Helical" evidence="1">
    <location>
        <begin position="98"/>
        <end position="122"/>
    </location>
</feature>
<dbReference type="AlphaFoldDB" id="A0AAN9E3D0"/>
<organism evidence="2 3">
    <name type="scientific">Crotalaria pallida</name>
    <name type="common">Smooth rattlebox</name>
    <name type="synonym">Crotalaria striata</name>
    <dbReference type="NCBI Taxonomy" id="3830"/>
    <lineage>
        <taxon>Eukaryota</taxon>
        <taxon>Viridiplantae</taxon>
        <taxon>Streptophyta</taxon>
        <taxon>Embryophyta</taxon>
        <taxon>Tracheophyta</taxon>
        <taxon>Spermatophyta</taxon>
        <taxon>Magnoliopsida</taxon>
        <taxon>eudicotyledons</taxon>
        <taxon>Gunneridae</taxon>
        <taxon>Pentapetalae</taxon>
        <taxon>rosids</taxon>
        <taxon>fabids</taxon>
        <taxon>Fabales</taxon>
        <taxon>Fabaceae</taxon>
        <taxon>Papilionoideae</taxon>
        <taxon>50 kb inversion clade</taxon>
        <taxon>genistoids sensu lato</taxon>
        <taxon>core genistoids</taxon>
        <taxon>Crotalarieae</taxon>
        <taxon>Crotalaria</taxon>
    </lineage>
</organism>
<keyword evidence="1" id="KW-0812">Transmembrane</keyword>
<evidence type="ECO:0008006" key="4">
    <source>
        <dbReference type="Google" id="ProtNLM"/>
    </source>
</evidence>
<proteinExistence type="predicted"/>
<evidence type="ECO:0000256" key="1">
    <source>
        <dbReference type="SAM" id="Phobius"/>
    </source>
</evidence>
<evidence type="ECO:0000313" key="3">
    <source>
        <dbReference type="Proteomes" id="UP001372338"/>
    </source>
</evidence>
<evidence type="ECO:0000313" key="2">
    <source>
        <dbReference type="EMBL" id="KAK7245689.1"/>
    </source>
</evidence>
<sequence>MTHDDAKNRGIDVAATADHQPYYGTFQGVANFYPPPPPQNLPLSQPVVGFPQPIPPPQQQHQPSYGGPRYYYQGYHALPVYAAAEGRQHPLPCCGLGLGWLLFITGFFIGGVPWYIGTFILLCIQMDYREKPGLIACTVASFIVIIALTLGVTQGDYDWDYDWLT</sequence>
<dbReference type="EMBL" id="JAYWIO010000008">
    <property type="protein sequence ID" value="KAK7245689.1"/>
    <property type="molecule type" value="Genomic_DNA"/>
</dbReference>
<name>A0AAN9E3D0_CROPI</name>
<dbReference type="PANTHER" id="PTHR46631">
    <property type="entry name" value="60S RIBOSOMAL PROTEIN L18A-LIKE"/>
    <property type="match status" value="1"/>
</dbReference>
<keyword evidence="1" id="KW-1133">Transmembrane helix</keyword>
<accession>A0AAN9E3D0</accession>
<protein>
    <recommendedName>
        <fullName evidence="4">60S ribosomal protein L18a-like protein</fullName>
    </recommendedName>
</protein>
<reference evidence="2 3" key="1">
    <citation type="submission" date="2024-01" db="EMBL/GenBank/DDBJ databases">
        <title>The genomes of 5 underutilized Papilionoideae crops provide insights into root nodulation and disease resistanc.</title>
        <authorList>
            <person name="Yuan L."/>
        </authorList>
    </citation>
    <scope>NUCLEOTIDE SEQUENCE [LARGE SCALE GENOMIC DNA]</scope>
    <source>
        <strain evidence="2">ZHUSHIDOU_FW_LH</strain>
        <tissue evidence="2">Leaf</tissue>
    </source>
</reference>
<comment type="caution">
    <text evidence="2">The sequence shown here is derived from an EMBL/GenBank/DDBJ whole genome shotgun (WGS) entry which is preliminary data.</text>
</comment>